<proteinExistence type="predicted"/>
<name>A0A8X6SXV2_TRICX</name>
<gene>
    <name evidence="1" type="ORF">TNCV_2148541</name>
</gene>
<sequence length="82" mass="9767">MDYSHLIWSLWSGGHGHELVTGVSRVQAFVPLKTHCVEGFMVKSVYLEILPMTCWDSLERRCQLRRCPRQWTETQNYEVRRQ</sequence>
<evidence type="ECO:0000313" key="2">
    <source>
        <dbReference type="Proteomes" id="UP000887159"/>
    </source>
</evidence>
<comment type="caution">
    <text evidence="1">The sequence shown here is derived from an EMBL/GenBank/DDBJ whole genome shotgun (WGS) entry which is preliminary data.</text>
</comment>
<protein>
    <submittedName>
        <fullName evidence="1">Uncharacterized protein</fullName>
    </submittedName>
</protein>
<evidence type="ECO:0000313" key="1">
    <source>
        <dbReference type="EMBL" id="GFY20161.1"/>
    </source>
</evidence>
<accession>A0A8X6SXV2</accession>
<dbReference type="Proteomes" id="UP000887159">
    <property type="component" value="Unassembled WGS sequence"/>
</dbReference>
<organism evidence="1 2">
    <name type="scientific">Trichonephila clavipes</name>
    <name type="common">Golden silk orbweaver</name>
    <name type="synonym">Nephila clavipes</name>
    <dbReference type="NCBI Taxonomy" id="2585209"/>
    <lineage>
        <taxon>Eukaryota</taxon>
        <taxon>Metazoa</taxon>
        <taxon>Ecdysozoa</taxon>
        <taxon>Arthropoda</taxon>
        <taxon>Chelicerata</taxon>
        <taxon>Arachnida</taxon>
        <taxon>Araneae</taxon>
        <taxon>Araneomorphae</taxon>
        <taxon>Entelegynae</taxon>
        <taxon>Araneoidea</taxon>
        <taxon>Nephilidae</taxon>
        <taxon>Trichonephila</taxon>
    </lineage>
</organism>
<dbReference type="AlphaFoldDB" id="A0A8X6SXV2"/>
<dbReference type="EMBL" id="BMAU01021354">
    <property type="protein sequence ID" value="GFY20161.1"/>
    <property type="molecule type" value="Genomic_DNA"/>
</dbReference>
<keyword evidence="2" id="KW-1185">Reference proteome</keyword>
<reference evidence="1" key="1">
    <citation type="submission" date="2020-08" db="EMBL/GenBank/DDBJ databases">
        <title>Multicomponent nature underlies the extraordinary mechanical properties of spider dragline silk.</title>
        <authorList>
            <person name="Kono N."/>
            <person name="Nakamura H."/>
            <person name="Mori M."/>
            <person name="Yoshida Y."/>
            <person name="Ohtoshi R."/>
            <person name="Malay A.D."/>
            <person name="Moran D.A.P."/>
            <person name="Tomita M."/>
            <person name="Numata K."/>
            <person name="Arakawa K."/>
        </authorList>
    </citation>
    <scope>NUCLEOTIDE SEQUENCE</scope>
</reference>